<protein>
    <submittedName>
        <fullName evidence="1">Uncharacterized protein</fullName>
    </submittedName>
</protein>
<dbReference type="AlphaFoldDB" id="A0AAV6I7G6"/>
<comment type="caution">
    <text evidence="1">The sequence shown here is derived from an EMBL/GenBank/DDBJ whole genome shotgun (WGS) entry which is preliminary data.</text>
</comment>
<dbReference type="EMBL" id="JACTNZ010000011">
    <property type="protein sequence ID" value="KAG5523715.1"/>
    <property type="molecule type" value="Genomic_DNA"/>
</dbReference>
<proteinExistence type="predicted"/>
<sequence length="61" mass="6907">MSGVFHYKVEEVGNANGFQSFIVKSKEHEVKKFAVTLDLQTYEGVCECQNFEFVGMRVCPA</sequence>
<evidence type="ECO:0000313" key="2">
    <source>
        <dbReference type="Proteomes" id="UP000823749"/>
    </source>
</evidence>
<reference evidence="1" key="1">
    <citation type="submission" date="2020-08" db="EMBL/GenBank/DDBJ databases">
        <title>Plant Genome Project.</title>
        <authorList>
            <person name="Zhang R.-G."/>
        </authorList>
    </citation>
    <scope>NUCLEOTIDE SEQUENCE</scope>
    <source>
        <strain evidence="1">WSP0</strain>
        <tissue evidence="1">Leaf</tissue>
    </source>
</reference>
<organism evidence="1 2">
    <name type="scientific">Rhododendron griersonianum</name>
    <dbReference type="NCBI Taxonomy" id="479676"/>
    <lineage>
        <taxon>Eukaryota</taxon>
        <taxon>Viridiplantae</taxon>
        <taxon>Streptophyta</taxon>
        <taxon>Embryophyta</taxon>
        <taxon>Tracheophyta</taxon>
        <taxon>Spermatophyta</taxon>
        <taxon>Magnoliopsida</taxon>
        <taxon>eudicotyledons</taxon>
        <taxon>Gunneridae</taxon>
        <taxon>Pentapetalae</taxon>
        <taxon>asterids</taxon>
        <taxon>Ericales</taxon>
        <taxon>Ericaceae</taxon>
        <taxon>Ericoideae</taxon>
        <taxon>Rhodoreae</taxon>
        <taxon>Rhododendron</taxon>
    </lineage>
</organism>
<dbReference type="Proteomes" id="UP000823749">
    <property type="component" value="Chromosome 11"/>
</dbReference>
<gene>
    <name evidence="1" type="ORF">RHGRI_030634</name>
</gene>
<evidence type="ECO:0000313" key="1">
    <source>
        <dbReference type="EMBL" id="KAG5523715.1"/>
    </source>
</evidence>
<accession>A0AAV6I7G6</accession>
<keyword evidence="2" id="KW-1185">Reference proteome</keyword>
<name>A0AAV6I7G6_9ERIC</name>